<dbReference type="InterPro" id="IPR040389">
    <property type="entry name" value="SMR"/>
</dbReference>
<evidence type="ECO:0000313" key="5">
    <source>
        <dbReference type="Proteomes" id="UP000501690"/>
    </source>
</evidence>
<feature type="compositionally biased region" description="Basic and acidic residues" evidence="3">
    <location>
        <begin position="1"/>
        <end position="10"/>
    </location>
</feature>
<keyword evidence="5" id="KW-1185">Reference proteome</keyword>
<accession>A0A4D6N9D0</accession>
<keyword evidence="1" id="KW-0649">Protein kinase inhibitor</keyword>
<name>A0A4D6N9D0_VIGUN</name>
<gene>
    <name evidence="4" type="ORF">DEO72_LG10g613</name>
</gene>
<dbReference type="Gramene" id="Vigun05g242900.2.v1.2">
    <property type="protein sequence ID" value="Vigun05g242900.2.v1.2.CDS.1"/>
    <property type="gene ID" value="Vigun05g242900.v1.2"/>
</dbReference>
<dbReference type="OrthoDB" id="662905at2759"/>
<dbReference type="Proteomes" id="UP000501690">
    <property type="component" value="Linkage Group LG10"/>
</dbReference>
<evidence type="ECO:0000313" key="4">
    <source>
        <dbReference type="EMBL" id="QCE09394.1"/>
    </source>
</evidence>
<organism evidence="4 5">
    <name type="scientific">Vigna unguiculata</name>
    <name type="common">Cowpea</name>
    <dbReference type="NCBI Taxonomy" id="3917"/>
    <lineage>
        <taxon>Eukaryota</taxon>
        <taxon>Viridiplantae</taxon>
        <taxon>Streptophyta</taxon>
        <taxon>Embryophyta</taxon>
        <taxon>Tracheophyta</taxon>
        <taxon>Spermatophyta</taxon>
        <taxon>Magnoliopsida</taxon>
        <taxon>eudicotyledons</taxon>
        <taxon>Gunneridae</taxon>
        <taxon>Pentapetalae</taxon>
        <taxon>rosids</taxon>
        <taxon>fabids</taxon>
        <taxon>Fabales</taxon>
        <taxon>Fabaceae</taxon>
        <taxon>Papilionoideae</taxon>
        <taxon>50 kb inversion clade</taxon>
        <taxon>NPAAA clade</taxon>
        <taxon>indigoferoid/millettioid clade</taxon>
        <taxon>Phaseoleae</taxon>
        <taxon>Vigna</taxon>
    </lineage>
</organism>
<evidence type="ECO:0000256" key="2">
    <source>
        <dbReference type="ARBA" id="ARBA00023306"/>
    </source>
</evidence>
<feature type="region of interest" description="Disordered" evidence="3">
    <location>
        <begin position="1"/>
        <end position="25"/>
    </location>
</feature>
<dbReference type="EMBL" id="CP039354">
    <property type="protein sequence ID" value="QCE09394.1"/>
    <property type="molecule type" value="Genomic_DNA"/>
</dbReference>
<sequence>MSTESSEREGSPQSEGVITSPKEGEKEDYLKQKLIIQPIVEEIEECKTPTWSSRNKVATILECPPAPRKIRPSNSSISSQMMRALTIDDHNQLNFCEEVEPMEVELFFQSINDFNRINK</sequence>
<reference evidence="4 5" key="1">
    <citation type="submission" date="2019-04" db="EMBL/GenBank/DDBJ databases">
        <title>An improved genome assembly and genetic linkage map for asparagus bean, Vigna unguiculata ssp. sesquipedialis.</title>
        <authorList>
            <person name="Xia Q."/>
            <person name="Zhang R."/>
            <person name="Dong Y."/>
        </authorList>
    </citation>
    <scope>NUCLEOTIDE SEQUENCE [LARGE SCALE GENOMIC DNA]</scope>
    <source>
        <tissue evidence="4">Leaf</tissue>
    </source>
</reference>
<dbReference type="GO" id="GO:0004860">
    <property type="term" value="F:protein kinase inhibitor activity"/>
    <property type="evidence" value="ECO:0007669"/>
    <property type="project" value="UniProtKB-KW"/>
</dbReference>
<keyword evidence="2" id="KW-0131">Cell cycle</keyword>
<dbReference type="GO" id="GO:0032875">
    <property type="term" value="P:regulation of DNA endoreduplication"/>
    <property type="evidence" value="ECO:0007669"/>
    <property type="project" value="InterPro"/>
</dbReference>
<protein>
    <submittedName>
        <fullName evidence="4">Uncharacterized protein</fullName>
    </submittedName>
</protein>
<dbReference type="AlphaFoldDB" id="A0A4D6N9D0"/>
<proteinExistence type="predicted"/>
<evidence type="ECO:0000256" key="1">
    <source>
        <dbReference type="ARBA" id="ARBA00023013"/>
    </source>
</evidence>
<dbReference type="PANTHER" id="PTHR33142:SF105">
    <property type="match status" value="1"/>
</dbReference>
<evidence type="ECO:0000256" key="3">
    <source>
        <dbReference type="SAM" id="MobiDB-lite"/>
    </source>
</evidence>
<dbReference type="PANTHER" id="PTHR33142">
    <property type="entry name" value="CYCLIN-DEPENDENT PROTEIN KINASE INHIBITOR SMR13"/>
    <property type="match status" value="1"/>
</dbReference>